<name>A0A6N8FIR6_9BACI</name>
<dbReference type="InterPro" id="IPR012505">
    <property type="entry name" value="YbbR"/>
</dbReference>
<dbReference type="EMBL" id="WOCA01000010">
    <property type="protein sequence ID" value="MUK89323.1"/>
    <property type="molecule type" value="Genomic_DNA"/>
</dbReference>
<dbReference type="Gene3D" id="2.170.120.40">
    <property type="entry name" value="YbbR-like domain"/>
    <property type="match status" value="2"/>
</dbReference>
<keyword evidence="3" id="KW-1185">Reference proteome</keyword>
<dbReference type="Proteomes" id="UP000469125">
    <property type="component" value="Unassembled WGS sequence"/>
</dbReference>
<dbReference type="Gene3D" id="2.170.120.30">
    <property type="match status" value="2"/>
</dbReference>
<dbReference type="InterPro" id="IPR053154">
    <property type="entry name" value="c-di-AMP_regulator"/>
</dbReference>
<sequence length="410" mass="44745">MDKWFNSKWFVRGISLAFAIMLYVFVAMEQAGTDNENKIFFPGASPQAETVENVPVDIRIDNEKYVVSGVPEFVNVTFEGTSTSILNATVRGRNFDVFVNLEGLGEGEHTVELQYENVPTELDATIDPSTIDVTIEERATKEFNVTVDILNEDQLPAGYELGEVTVNPGTVKITSSKSVIDQIGIVKAFINVAGLTESVEDQQVPVNVYDGQGNELRVRVEPENVSVSAEVDNPSKSVSVSVSTSGTLPEGYSLISIEPSIEEIEVFATSQILADIEEVTTEEIDLSEITESGTISVNLALPEGVQIPNVEQIDVAIELEQTRIIEAVTIEVENLADGQAISFVEPNEEQMSITVVGNEQDVSNLSADDFRLAIDVEGLDEGEHRVPVLIEGPDNITIDGEYEEILIEIT</sequence>
<dbReference type="PANTHER" id="PTHR37804">
    <property type="entry name" value="CDAA REGULATORY PROTEIN CDAR"/>
    <property type="match status" value="1"/>
</dbReference>
<gene>
    <name evidence="2" type="ORF">GMD78_13170</name>
</gene>
<reference evidence="2 3" key="1">
    <citation type="submission" date="2019-11" db="EMBL/GenBank/DDBJ databases">
        <authorList>
            <person name="Li X."/>
        </authorList>
    </citation>
    <scope>NUCLEOTIDE SEQUENCE [LARGE SCALE GENOMIC DNA]</scope>
    <source>
        <strain evidence="2 3">L9</strain>
    </source>
</reference>
<proteinExistence type="predicted"/>
<comment type="caution">
    <text evidence="2">The sequence shown here is derived from an EMBL/GenBank/DDBJ whole genome shotgun (WGS) entry which is preliminary data.</text>
</comment>
<evidence type="ECO:0000313" key="3">
    <source>
        <dbReference type="Proteomes" id="UP000469125"/>
    </source>
</evidence>
<dbReference type="PANTHER" id="PTHR37804:SF1">
    <property type="entry name" value="CDAA REGULATORY PROTEIN CDAR"/>
    <property type="match status" value="1"/>
</dbReference>
<protein>
    <recommendedName>
        <fullName evidence="4">YbbR domain-containing protein</fullName>
    </recommendedName>
</protein>
<keyword evidence="1" id="KW-1133">Transmembrane helix</keyword>
<keyword evidence="1" id="KW-0812">Transmembrane</keyword>
<evidence type="ECO:0008006" key="4">
    <source>
        <dbReference type="Google" id="ProtNLM"/>
    </source>
</evidence>
<keyword evidence="1" id="KW-0472">Membrane</keyword>
<accession>A0A6N8FIR6</accession>
<dbReference type="AlphaFoldDB" id="A0A6N8FIR6"/>
<evidence type="ECO:0000313" key="2">
    <source>
        <dbReference type="EMBL" id="MUK89323.1"/>
    </source>
</evidence>
<feature type="transmembrane region" description="Helical" evidence="1">
    <location>
        <begin position="9"/>
        <end position="28"/>
    </location>
</feature>
<evidence type="ECO:0000256" key="1">
    <source>
        <dbReference type="SAM" id="Phobius"/>
    </source>
</evidence>
<organism evidence="2 3">
    <name type="scientific">Ornithinibacillus caprae</name>
    <dbReference type="NCBI Taxonomy" id="2678566"/>
    <lineage>
        <taxon>Bacteria</taxon>
        <taxon>Bacillati</taxon>
        <taxon>Bacillota</taxon>
        <taxon>Bacilli</taxon>
        <taxon>Bacillales</taxon>
        <taxon>Bacillaceae</taxon>
        <taxon>Ornithinibacillus</taxon>
    </lineage>
</organism>
<dbReference type="Pfam" id="PF07949">
    <property type="entry name" value="YbbR"/>
    <property type="match status" value="3"/>
</dbReference>
<dbReference type="RefSeq" id="WP_155669296.1">
    <property type="nucleotide sequence ID" value="NZ_WOCA01000010.1"/>
</dbReference>